<proteinExistence type="predicted"/>
<gene>
    <name evidence="2" type="ORF">RG1141_CH23710</name>
</gene>
<sequence length="523" mass="57993">MSSPVKPVRINELTICDFRGFPGPAPFKLELKGKNLLIYGENGAGKSSIYHAFNEFFSLEDNTTAGKRDRLSDLKNRFSKEPFGNCFVEVKFDEGSEAKWTEVSHPAVSPNTQGDKQVVQGALRKAMLDYRSLLDTNYKHGSGEVNLFDVFIETLLRDYPATKAGSSTQTVHEIWQEIEAIMALDRISPGKGKERDSAIDAINDAILSAIDELLPAPPSTDVGPINQILQDLGWKDVKVTLLAFSKFRFNGKNPKDLRGFIGNVITPSIERFDEKFERPQNYLNEARLSALGLAIYLAARKVNTRFMPADAPRLLVLDDVLIGLDQSNRLPVLELIFSKFSDWQVVLLTHDRVWYDMARASIKEKEATKILASNSWEFVEIRSPDDDPRAMPQSITHGDGAATLALAHSKAFLAQGHLSAAANYARTALEIALHYLCDKKSVKVRYKQDRRKQTSEELLSAAKEWAKNGGSNSKFFAALENVEMFKSIVLNPNSHAGAPNITKHEIAGAIAAVDAIVLATKVT</sequence>
<accession>A0A068T991</accession>
<dbReference type="GO" id="GO:0016887">
    <property type="term" value="F:ATP hydrolysis activity"/>
    <property type="evidence" value="ECO:0007669"/>
    <property type="project" value="InterPro"/>
</dbReference>
<dbReference type="PATRIC" id="fig|1028801.3.peg.2412"/>
<dbReference type="Proteomes" id="UP000028186">
    <property type="component" value="Chromosome I"/>
</dbReference>
<dbReference type="SUPFAM" id="SSF52540">
    <property type="entry name" value="P-loop containing nucleoside triphosphate hydrolases"/>
    <property type="match status" value="1"/>
</dbReference>
<dbReference type="HOGENOM" id="CLU_030788_0_0_5"/>
<dbReference type="KEGG" id="ngl:RG1141_CH23710"/>
<organism evidence="2 3">
    <name type="scientific">Neorhizobium galegae bv. officinalis bv. officinalis str. HAMBI 1141</name>
    <dbReference type="NCBI Taxonomy" id="1028801"/>
    <lineage>
        <taxon>Bacteria</taxon>
        <taxon>Pseudomonadati</taxon>
        <taxon>Pseudomonadota</taxon>
        <taxon>Alphaproteobacteria</taxon>
        <taxon>Hyphomicrobiales</taxon>
        <taxon>Rhizobiaceae</taxon>
        <taxon>Rhizobium/Agrobacterium group</taxon>
        <taxon>Neorhizobium</taxon>
    </lineage>
</organism>
<dbReference type="GO" id="GO:0006302">
    <property type="term" value="P:double-strand break repair"/>
    <property type="evidence" value="ECO:0007669"/>
    <property type="project" value="InterPro"/>
</dbReference>
<protein>
    <submittedName>
        <fullName evidence="2">Recombinational DNA repair ATPase (RecF pathway)</fullName>
    </submittedName>
</protein>
<dbReference type="EMBL" id="HG938355">
    <property type="protein sequence ID" value="CDN54709.1"/>
    <property type="molecule type" value="Genomic_DNA"/>
</dbReference>
<reference evidence="3" key="1">
    <citation type="journal article" date="2014" name="BMC Genomics">
        <title>Genome sequencing of two Neorhizobium galegae strains reveals a noeT gene responsible for the unusual acetylation of the nodulation factors.</title>
        <authorList>
            <person name="Osterman J."/>
            <person name="Marsh J."/>
            <person name="Laine P.K."/>
            <person name="Zeng Z."/>
            <person name="Alatalo E."/>
            <person name="Sullivan J.T."/>
            <person name="Young J.P."/>
            <person name="Thomas-Oates J."/>
            <person name="Paulin L."/>
            <person name="Lindstrom K."/>
        </authorList>
    </citation>
    <scope>NUCLEOTIDE SEQUENCE [LARGE SCALE GENOMIC DNA]</scope>
    <source>
        <strain evidence="3">HAMBI 1141</strain>
    </source>
</reference>
<evidence type="ECO:0000313" key="3">
    <source>
        <dbReference type="Proteomes" id="UP000028186"/>
    </source>
</evidence>
<dbReference type="Gene3D" id="3.40.50.300">
    <property type="entry name" value="P-loop containing nucleotide triphosphate hydrolases"/>
    <property type="match status" value="1"/>
</dbReference>
<dbReference type="RefSeq" id="WP_038543994.1">
    <property type="nucleotide sequence ID" value="NZ_HG938355.1"/>
</dbReference>
<dbReference type="InterPro" id="IPR027417">
    <property type="entry name" value="P-loop_NTPase"/>
</dbReference>
<evidence type="ECO:0000313" key="2">
    <source>
        <dbReference type="EMBL" id="CDN54709.1"/>
    </source>
</evidence>
<dbReference type="eggNOG" id="COG1195">
    <property type="taxonomic scope" value="Bacteria"/>
</dbReference>
<name>A0A068T991_NEOGA</name>
<feature type="domain" description="Rad50/SbcC-type AAA" evidence="1">
    <location>
        <begin position="12"/>
        <end position="101"/>
    </location>
</feature>
<dbReference type="AlphaFoldDB" id="A0A068T991"/>
<dbReference type="InterPro" id="IPR038729">
    <property type="entry name" value="Rad50/SbcC_AAA"/>
</dbReference>
<evidence type="ECO:0000259" key="1">
    <source>
        <dbReference type="Pfam" id="PF13476"/>
    </source>
</evidence>
<dbReference type="Pfam" id="PF13476">
    <property type="entry name" value="AAA_23"/>
    <property type="match status" value="1"/>
</dbReference>